<reference evidence="3" key="1">
    <citation type="journal article" date="2019" name="Int. J. Syst. Evol. Microbiol.">
        <title>The Global Catalogue of Microorganisms (GCM) 10K type strain sequencing project: providing services to taxonomists for standard genome sequencing and annotation.</title>
        <authorList>
            <consortium name="The Broad Institute Genomics Platform"/>
            <consortium name="The Broad Institute Genome Sequencing Center for Infectious Disease"/>
            <person name="Wu L."/>
            <person name="Ma J."/>
        </authorList>
    </citation>
    <scope>NUCLEOTIDE SEQUENCE [LARGE SCALE GENOMIC DNA]</scope>
    <source>
        <strain evidence="3">CGMCC 4.7382</strain>
    </source>
</reference>
<accession>A0ABW2KC58</accession>
<dbReference type="Proteomes" id="UP001596540">
    <property type="component" value="Unassembled WGS sequence"/>
</dbReference>
<comment type="caution">
    <text evidence="2">The sequence shown here is derived from an EMBL/GenBank/DDBJ whole genome shotgun (WGS) entry which is preliminary data.</text>
</comment>
<feature type="compositionally biased region" description="Basic and acidic residues" evidence="1">
    <location>
        <begin position="161"/>
        <end position="170"/>
    </location>
</feature>
<dbReference type="RefSeq" id="WP_379868780.1">
    <property type="nucleotide sequence ID" value="NZ_JBHTBH010000001.1"/>
</dbReference>
<protein>
    <submittedName>
        <fullName evidence="2">Uncharacterized protein</fullName>
    </submittedName>
</protein>
<keyword evidence="3" id="KW-1185">Reference proteome</keyword>
<sequence length="170" mass="18113">MTEQQKPPATRAAAEPKPAAEPEPAARPDSEARPAPAPEPEPAADGPFSHPRWHPDGSTVRVDSVPDQYAWRYQPPVLRAALADEDGVQLGWVWTDGREAAGWSEPATPPAGFEEGAARVRAGAHVWAALRDAKGRGEPAAGVLRPDLHAPYKLGAPQSAERPDAPEPRP</sequence>
<evidence type="ECO:0000256" key="1">
    <source>
        <dbReference type="SAM" id="MobiDB-lite"/>
    </source>
</evidence>
<name>A0ABW2KC58_9ACTN</name>
<dbReference type="EMBL" id="JBHTBH010000001">
    <property type="protein sequence ID" value="MFC7326843.1"/>
    <property type="molecule type" value="Genomic_DNA"/>
</dbReference>
<gene>
    <name evidence="2" type="ORF">ACFQRF_03725</name>
</gene>
<feature type="compositionally biased region" description="Low complexity" evidence="1">
    <location>
        <begin position="7"/>
        <end position="17"/>
    </location>
</feature>
<evidence type="ECO:0000313" key="2">
    <source>
        <dbReference type="EMBL" id="MFC7326843.1"/>
    </source>
</evidence>
<feature type="region of interest" description="Disordered" evidence="1">
    <location>
        <begin position="1"/>
        <end position="62"/>
    </location>
</feature>
<feature type="compositionally biased region" description="Basic and acidic residues" evidence="1">
    <location>
        <begin position="18"/>
        <end position="32"/>
    </location>
</feature>
<proteinExistence type="predicted"/>
<evidence type="ECO:0000313" key="3">
    <source>
        <dbReference type="Proteomes" id="UP001596540"/>
    </source>
</evidence>
<organism evidence="2 3">
    <name type="scientific">Marinactinospora rubrisoli</name>
    <dbReference type="NCBI Taxonomy" id="2715399"/>
    <lineage>
        <taxon>Bacteria</taxon>
        <taxon>Bacillati</taxon>
        <taxon>Actinomycetota</taxon>
        <taxon>Actinomycetes</taxon>
        <taxon>Streptosporangiales</taxon>
        <taxon>Nocardiopsidaceae</taxon>
        <taxon>Marinactinospora</taxon>
    </lineage>
</organism>
<feature type="region of interest" description="Disordered" evidence="1">
    <location>
        <begin position="136"/>
        <end position="170"/>
    </location>
</feature>